<dbReference type="EMBL" id="MLAK01000069">
    <property type="protein sequence ID" value="OHT16792.1"/>
    <property type="molecule type" value="Genomic_DNA"/>
</dbReference>
<dbReference type="AlphaFoldDB" id="A0A1J4L133"/>
<evidence type="ECO:0000313" key="4">
    <source>
        <dbReference type="Proteomes" id="UP000179807"/>
    </source>
</evidence>
<keyword evidence="1" id="KW-0175">Coiled coil</keyword>
<sequence length="203" mass="23397">MRTRNSTSKANYLSSSLERILRSYEETDCILFEPVTLPKAAEIKSNIPTRKSNKNVSHSILHSNPQRPLPSLAEDEDTRELRAHVSELEHQSLDLTVQIQLMQQKIDELERQLAEIVTHDVPNNLHPITPPNKARLLHSPELRRERQITPRGMTPKSRAAYYRDKFEKVRAQYEGLTRVLSQQGQITRISANGLKHIRAPRKT</sequence>
<reference evidence="3" key="1">
    <citation type="submission" date="2016-10" db="EMBL/GenBank/DDBJ databases">
        <authorList>
            <person name="Benchimol M."/>
            <person name="Almeida L.G."/>
            <person name="Vasconcelos A.T."/>
            <person name="Perreira-Neves A."/>
            <person name="Rosa I.A."/>
            <person name="Tasca T."/>
            <person name="Bogo M.R."/>
            <person name="de Souza W."/>
        </authorList>
    </citation>
    <scope>NUCLEOTIDE SEQUENCE [LARGE SCALE GENOMIC DNA]</scope>
    <source>
        <strain evidence="3">K</strain>
    </source>
</reference>
<feature type="region of interest" description="Disordered" evidence="2">
    <location>
        <begin position="46"/>
        <end position="76"/>
    </location>
</feature>
<evidence type="ECO:0000256" key="1">
    <source>
        <dbReference type="SAM" id="Coils"/>
    </source>
</evidence>
<gene>
    <name evidence="3" type="ORF">TRFO_41547</name>
</gene>
<proteinExistence type="predicted"/>
<protein>
    <submittedName>
        <fullName evidence="3">Uncharacterized protein</fullName>
    </submittedName>
</protein>
<accession>A0A1J4L133</accession>
<dbReference type="Proteomes" id="UP000179807">
    <property type="component" value="Unassembled WGS sequence"/>
</dbReference>
<feature type="coiled-coil region" evidence="1">
    <location>
        <begin position="92"/>
        <end position="119"/>
    </location>
</feature>
<organism evidence="3 4">
    <name type="scientific">Tritrichomonas foetus</name>
    <dbReference type="NCBI Taxonomy" id="1144522"/>
    <lineage>
        <taxon>Eukaryota</taxon>
        <taxon>Metamonada</taxon>
        <taxon>Parabasalia</taxon>
        <taxon>Tritrichomonadida</taxon>
        <taxon>Tritrichomonadidae</taxon>
        <taxon>Tritrichomonas</taxon>
    </lineage>
</organism>
<name>A0A1J4L133_9EUKA</name>
<keyword evidence="4" id="KW-1185">Reference proteome</keyword>
<dbReference type="RefSeq" id="XP_068369928.1">
    <property type="nucleotide sequence ID" value="XM_068513840.1"/>
</dbReference>
<dbReference type="GeneID" id="94848544"/>
<feature type="compositionally biased region" description="Polar residues" evidence="2">
    <location>
        <begin position="46"/>
        <end position="66"/>
    </location>
</feature>
<evidence type="ECO:0000256" key="2">
    <source>
        <dbReference type="SAM" id="MobiDB-lite"/>
    </source>
</evidence>
<comment type="caution">
    <text evidence="3">The sequence shown here is derived from an EMBL/GenBank/DDBJ whole genome shotgun (WGS) entry which is preliminary data.</text>
</comment>
<evidence type="ECO:0000313" key="3">
    <source>
        <dbReference type="EMBL" id="OHT16792.1"/>
    </source>
</evidence>
<dbReference type="VEuPathDB" id="TrichDB:TRFO_41547"/>